<evidence type="ECO:0000259" key="2">
    <source>
        <dbReference type="Pfam" id="PF25591"/>
    </source>
</evidence>
<keyword evidence="1" id="KW-0812">Transmembrane</keyword>
<proteinExistence type="predicted"/>
<feature type="domain" description="Leucine rich repeat variant" evidence="2">
    <location>
        <begin position="5"/>
        <end position="65"/>
    </location>
</feature>
<dbReference type="InterPro" id="IPR057893">
    <property type="entry name" value="LRV_2"/>
</dbReference>
<keyword evidence="1" id="KW-0472">Membrane</keyword>
<evidence type="ECO:0000313" key="3">
    <source>
        <dbReference type="EMBL" id="XBH20281.1"/>
    </source>
</evidence>
<accession>A0AAU7DU45</accession>
<sequence>MNPQDFTRDQAINPNTPIEVLTQIAQTRADLLPALATNPAIPQDMANWLSSLNNPEIAAALAHRGSMQMPPAPSFAQAPVPPAPLQQGAYNLPSQPQSTLQSDAWATAGTTAVGRKKSKRGLLIGGIVAAVAVVGGGAWAANHFLFAKLGGAESPQAAVEKLIQGFEDQDMVSVYGSISPVETEWMSANAQTFTKHFDGQLDFSKVGDEGTKLAEAFSLTSTDVTYEVEDINDDFARVKIATGDFVLDADPKLLSDAANGLIDSLKGTYFEELIVDSGGIFPTDAEVEEGITDGIAETFPVEFTAQDMTIDFDSISQLLMADPMVLGMGGGDLLDGLEETDPEPLYLVVSKEGGNWFVSPTLTIADIQAKVMGAQTDYDRIKEVTYADTPEQAGANLVAGTARMLTELDTSGYYQYLVEAERRSAIAVQELPFSDYELEEFKALTSQINISEAKFSVDKTEGDRAYLKLDSLAISGEIEGTSVAVTLASDCTSISADGMDMDLCFQDIPAAQELGLDKLRLVAVKEDGGWVIGGSESSMDGLGILASNALRLAKEGHLTDSQWWIDNSGVLQSYLGL</sequence>
<reference evidence="3" key="1">
    <citation type="submission" date="2024-02" db="EMBL/GenBank/DDBJ databases">
        <title>Tomenella chthoni gen. nov. sp. nov., a member of the family Jonesiaceae isolated from bat guano.</title>
        <authorList>
            <person name="Miller S.L."/>
            <person name="King J."/>
            <person name="Sankaranarayanan K."/>
            <person name="Lawson P.A."/>
        </authorList>
    </citation>
    <scope>NUCLEOTIDE SEQUENCE</scope>
    <source>
        <strain evidence="3">BS-20</strain>
    </source>
</reference>
<gene>
    <name evidence="3" type="ORF">V5R04_08445</name>
</gene>
<dbReference type="AlphaFoldDB" id="A0AAU7DU45"/>
<evidence type="ECO:0000256" key="1">
    <source>
        <dbReference type="SAM" id="Phobius"/>
    </source>
</evidence>
<organism evidence="3">
    <name type="scientific">Jonesiaceae bacterium BS-20</name>
    <dbReference type="NCBI Taxonomy" id="3120821"/>
    <lineage>
        <taxon>Bacteria</taxon>
        <taxon>Bacillati</taxon>
        <taxon>Actinomycetota</taxon>
        <taxon>Actinomycetes</taxon>
        <taxon>Micrococcales</taxon>
        <taxon>Jonesiaceae</taxon>
    </lineage>
</organism>
<dbReference type="EMBL" id="CP146203">
    <property type="protein sequence ID" value="XBH20281.1"/>
    <property type="molecule type" value="Genomic_DNA"/>
</dbReference>
<name>A0AAU7DU45_9MICO</name>
<feature type="transmembrane region" description="Helical" evidence="1">
    <location>
        <begin position="122"/>
        <end position="141"/>
    </location>
</feature>
<protein>
    <recommendedName>
        <fullName evidence="2">Leucine rich repeat variant domain-containing protein</fullName>
    </recommendedName>
</protein>
<dbReference type="Pfam" id="PF25591">
    <property type="entry name" value="LRV_2"/>
    <property type="match status" value="1"/>
</dbReference>
<keyword evidence="1" id="KW-1133">Transmembrane helix</keyword>